<name>A0A8S1HQM7_9PELO</name>
<dbReference type="OrthoDB" id="5786925at2759"/>
<comment type="caution">
    <text evidence="2">The sequence shown here is derived from an EMBL/GenBank/DDBJ whole genome shotgun (WGS) entry which is preliminary data.</text>
</comment>
<reference evidence="2" key="1">
    <citation type="submission" date="2020-10" db="EMBL/GenBank/DDBJ databases">
        <authorList>
            <person name="Kikuchi T."/>
        </authorList>
    </citation>
    <scope>NUCLEOTIDE SEQUENCE</scope>
    <source>
        <strain evidence="2">NKZ352</strain>
    </source>
</reference>
<gene>
    <name evidence="2" type="ORF">CAUJ_LOCUS13424</name>
</gene>
<protein>
    <submittedName>
        <fullName evidence="2">Uncharacterized protein</fullName>
    </submittedName>
</protein>
<evidence type="ECO:0000313" key="3">
    <source>
        <dbReference type="Proteomes" id="UP000835052"/>
    </source>
</evidence>
<accession>A0A8S1HQM7</accession>
<keyword evidence="3" id="KW-1185">Reference proteome</keyword>
<sequence>MLSRKKCSTSKGARKSCQAPSTAFSEFNGSVTFDMKGNECVNIPANGKYSPLSTNYSLMSDKCNNGKFLDEIALLKRGKIDREAPLHPYNRSRQKPLTKYCSSKSTTSDSDVAITETSSDSAVLSSKVSSASTVSSKMSVNDVRTLMEPVGNSTTYKIGNPPQKATLEYSDVVGGGYRYELTQEDRVCLFQTSPRNLVLISYIQ</sequence>
<dbReference type="EMBL" id="CAJGYM010000096">
    <property type="protein sequence ID" value="CAD6197515.1"/>
    <property type="molecule type" value="Genomic_DNA"/>
</dbReference>
<organism evidence="2 3">
    <name type="scientific">Caenorhabditis auriculariae</name>
    <dbReference type="NCBI Taxonomy" id="2777116"/>
    <lineage>
        <taxon>Eukaryota</taxon>
        <taxon>Metazoa</taxon>
        <taxon>Ecdysozoa</taxon>
        <taxon>Nematoda</taxon>
        <taxon>Chromadorea</taxon>
        <taxon>Rhabditida</taxon>
        <taxon>Rhabditina</taxon>
        <taxon>Rhabditomorpha</taxon>
        <taxon>Rhabditoidea</taxon>
        <taxon>Rhabditidae</taxon>
        <taxon>Peloderinae</taxon>
        <taxon>Caenorhabditis</taxon>
    </lineage>
</organism>
<dbReference type="Pfam" id="PF17360">
    <property type="entry name" value="DUF5386"/>
    <property type="match status" value="2"/>
</dbReference>
<evidence type="ECO:0000256" key="1">
    <source>
        <dbReference type="SAM" id="MobiDB-lite"/>
    </source>
</evidence>
<feature type="region of interest" description="Disordered" evidence="1">
    <location>
        <begin position="85"/>
        <end position="107"/>
    </location>
</feature>
<proteinExistence type="predicted"/>
<dbReference type="AlphaFoldDB" id="A0A8S1HQM7"/>
<dbReference type="InterPro" id="IPR035332">
    <property type="entry name" value="DUF5386"/>
</dbReference>
<evidence type="ECO:0000313" key="2">
    <source>
        <dbReference type="EMBL" id="CAD6197515.1"/>
    </source>
</evidence>
<dbReference type="Proteomes" id="UP000835052">
    <property type="component" value="Unassembled WGS sequence"/>
</dbReference>